<accession>H6KZZ3</accession>
<proteinExistence type="inferred from homology"/>
<keyword evidence="13" id="KW-0675">Receptor</keyword>
<dbReference type="STRING" id="984262.SGRA_3272"/>
<evidence type="ECO:0000256" key="1">
    <source>
        <dbReference type="ARBA" id="ARBA00004571"/>
    </source>
</evidence>
<dbReference type="InterPro" id="IPR036942">
    <property type="entry name" value="Beta-barrel_TonB_sf"/>
</dbReference>
<dbReference type="InterPro" id="IPR012910">
    <property type="entry name" value="Plug_dom"/>
</dbReference>
<evidence type="ECO:0000313" key="13">
    <source>
        <dbReference type="EMBL" id="AFC26000.1"/>
    </source>
</evidence>
<comment type="similarity">
    <text evidence="8 9">Belongs to the TonB-dependent receptor family.</text>
</comment>
<dbReference type="KEGG" id="sgn:SGRA_3272"/>
<reference evidence="13 14" key="1">
    <citation type="journal article" date="2012" name="Stand. Genomic Sci.">
        <title>Complete genome sequencing and analysis of Saprospira grandis str. Lewin, a predatory marine bacterium.</title>
        <authorList>
            <person name="Saw J.H."/>
            <person name="Yuryev A."/>
            <person name="Kanbe M."/>
            <person name="Hou S."/>
            <person name="Young A.G."/>
            <person name="Aizawa S."/>
            <person name="Alam M."/>
        </authorList>
    </citation>
    <scope>NUCLEOTIDE SEQUENCE [LARGE SCALE GENOMIC DNA]</scope>
    <source>
        <strain evidence="13 14">Lewin</strain>
    </source>
</reference>
<dbReference type="AlphaFoldDB" id="H6KZZ3"/>
<keyword evidence="10" id="KW-0732">Signal</keyword>
<dbReference type="InterPro" id="IPR000531">
    <property type="entry name" value="Beta-barrel_TonB"/>
</dbReference>
<evidence type="ECO:0000256" key="5">
    <source>
        <dbReference type="ARBA" id="ARBA00023077"/>
    </source>
</evidence>
<keyword evidence="14" id="KW-1185">Reference proteome</keyword>
<evidence type="ECO:0000259" key="12">
    <source>
        <dbReference type="Pfam" id="PF07715"/>
    </source>
</evidence>
<dbReference type="PROSITE" id="PS52016">
    <property type="entry name" value="TONB_DEPENDENT_REC_3"/>
    <property type="match status" value="1"/>
</dbReference>
<evidence type="ECO:0000256" key="7">
    <source>
        <dbReference type="ARBA" id="ARBA00023237"/>
    </source>
</evidence>
<evidence type="ECO:0000256" key="3">
    <source>
        <dbReference type="ARBA" id="ARBA00022452"/>
    </source>
</evidence>
<dbReference type="eggNOG" id="COG4772">
    <property type="taxonomic scope" value="Bacteria"/>
</dbReference>
<dbReference type="Proteomes" id="UP000007519">
    <property type="component" value="Chromosome"/>
</dbReference>
<dbReference type="RefSeq" id="WP_015693595.1">
    <property type="nucleotide sequence ID" value="NC_016940.1"/>
</dbReference>
<dbReference type="InterPro" id="IPR008969">
    <property type="entry name" value="CarboxyPept-like_regulatory"/>
</dbReference>
<keyword evidence="2 8" id="KW-0813">Transport</keyword>
<dbReference type="Pfam" id="PF07715">
    <property type="entry name" value="Plug"/>
    <property type="match status" value="1"/>
</dbReference>
<dbReference type="GO" id="GO:0009279">
    <property type="term" value="C:cell outer membrane"/>
    <property type="evidence" value="ECO:0007669"/>
    <property type="project" value="UniProtKB-SubCell"/>
</dbReference>
<gene>
    <name evidence="13" type="ordered locus">SGRA_3272</name>
</gene>
<dbReference type="PANTHER" id="PTHR30069">
    <property type="entry name" value="TONB-DEPENDENT OUTER MEMBRANE RECEPTOR"/>
    <property type="match status" value="1"/>
</dbReference>
<evidence type="ECO:0000256" key="10">
    <source>
        <dbReference type="SAM" id="SignalP"/>
    </source>
</evidence>
<evidence type="ECO:0000256" key="4">
    <source>
        <dbReference type="ARBA" id="ARBA00022692"/>
    </source>
</evidence>
<dbReference type="PANTHER" id="PTHR30069:SF36">
    <property type="entry name" value="BLL6948 PROTEIN"/>
    <property type="match status" value="1"/>
</dbReference>
<keyword evidence="7 8" id="KW-0998">Cell outer membrane</keyword>
<sequence length="739" mass="84034">MKFIFFTALLFAFSISLHGQTLEGQILDQSSSPIAEATIINRANQQHSHSDLRGSFQLEKVAVGDTLEFRHLLYRPKVLLVVQTDSSIIVQLDDLAVELEEVVINNKVNSLQLLSDIDLQLQPVKSSQDLLKKVPGLFIGQHAGGGKAEQIFLRGFDIDHGTDLSITVDDMPVNMVSHAHGQGYADLHFLIPETVEQIQFEKGSYNEQKGNFATAGYVNFKTKNYLEDNLIKLEAGQYNSARVLGLFKLFNSEKQSAYIASDYQATDGYFESPQHFDRLNLFAKYSLNSSPNNHINITASHFQSSWDASGQIPTRAVEQGLISRFGAIDDTEGGQTSRTNIRLAHKKIIDAHSLIKTSLYWSKYDFELYSNFTFFLEDSINGDQIKQREDRNIYGLNTEYNRFFHFNQLEGALIAGLQLRADESIDNELSHTINRQTVLEQIQFGDIQEKNAAAYLGAKLNIGKWLIQPSLRLDYFDFAYTNHLSSEYDHRATTKSILSPKLNIAYQQSNRLQLYLKGGKGFHSNDSRLVIAQNLDEILPATYGFDLGYNWKISPKMFLNMAYWYLYMEQEFVYVGDAGIVEPSGRSQRQGIDLSYRYQPVTSLFFNLDANYTHARSIEEEVGQDYIPLAADFTLQAGLNYKHSSGLYGSLNLRHINDRPANEDNSIVAEGYTLVDANLGYEYKQFDFAVQLQNLFNTAWNETQFATESRLFNESESVEEIHFTPGTPFFLKLVMQYKF</sequence>
<dbReference type="Pfam" id="PF00593">
    <property type="entry name" value="TonB_dep_Rec_b-barrel"/>
    <property type="match status" value="1"/>
</dbReference>
<organism evidence="13 14">
    <name type="scientific">Saprospira grandis (strain Lewin)</name>
    <dbReference type="NCBI Taxonomy" id="984262"/>
    <lineage>
        <taxon>Bacteria</taxon>
        <taxon>Pseudomonadati</taxon>
        <taxon>Bacteroidota</taxon>
        <taxon>Saprospiria</taxon>
        <taxon>Saprospirales</taxon>
        <taxon>Saprospiraceae</taxon>
        <taxon>Saprospira</taxon>
    </lineage>
</organism>
<dbReference type="Pfam" id="PF13715">
    <property type="entry name" value="CarbopepD_reg_2"/>
    <property type="match status" value="1"/>
</dbReference>
<dbReference type="EMBL" id="CP002831">
    <property type="protein sequence ID" value="AFC26000.1"/>
    <property type="molecule type" value="Genomic_DNA"/>
</dbReference>
<name>H6KZZ3_SAPGL</name>
<evidence type="ECO:0000256" key="2">
    <source>
        <dbReference type="ARBA" id="ARBA00022448"/>
    </source>
</evidence>
<feature type="domain" description="TonB-dependent receptor plug" evidence="12">
    <location>
        <begin position="110"/>
        <end position="216"/>
    </location>
</feature>
<evidence type="ECO:0000259" key="11">
    <source>
        <dbReference type="Pfam" id="PF00593"/>
    </source>
</evidence>
<feature type="domain" description="TonB-dependent receptor-like beta-barrel" evidence="11">
    <location>
        <begin position="328"/>
        <end position="695"/>
    </location>
</feature>
<keyword evidence="6 8" id="KW-0472">Membrane</keyword>
<dbReference type="InterPro" id="IPR037066">
    <property type="entry name" value="Plug_dom_sf"/>
</dbReference>
<dbReference type="SUPFAM" id="SSF49464">
    <property type="entry name" value="Carboxypeptidase regulatory domain-like"/>
    <property type="match status" value="1"/>
</dbReference>
<keyword evidence="3 8" id="KW-1134">Transmembrane beta strand</keyword>
<dbReference type="Gene3D" id="2.170.130.10">
    <property type="entry name" value="TonB-dependent receptor, plug domain"/>
    <property type="match status" value="1"/>
</dbReference>
<comment type="subcellular location">
    <subcellularLocation>
        <location evidence="1 8">Cell outer membrane</location>
        <topology evidence="1 8">Multi-pass membrane protein</topology>
    </subcellularLocation>
</comment>
<feature type="chain" id="PRO_5003604524" evidence="10">
    <location>
        <begin position="20"/>
        <end position="739"/>
    </location>
</feature>
<dbReference type="Gene3D" id="2.40.170.20">
    <property type="entry name" value="TonB-dependent receptor, beta-barrel domain"/>
    <property type="match status" value="1"/>
</dbReference>
<dbReference type="SUPFAM" id="SSF56935">
    <property type="entry name" value="Porins"/>
    <property type="match status" value="1"/>
</dbReference>
<keyword evidence="4 8" id="KW-0812">Transmembrane</keyword>
<dbReference type="HOGENOM" id="CLU_016085_0_0_10"/>
<dbReference type="GO" id="GO:0044718">
    <property type="term" value="P:siderophore transmembrane transport"/>
    <property type="evidence" value="ECO:0007669"/>
    <property type="project" value="TreeGrafter"/>
</dbReference>
<evidence type="ECO:0000313" key="14">
    <source>
        <dbReference type="Proteomes" id="UP000007519"/>
    </source>
</evidence>
<evidence type="ECO:0000256" key="6">
    <source>
        <dbReference type="ARBA" id="ARBA00023136"/>
    </source>
</evidence>
<evidence type="ECO:0000256" key="9">
    <source>
        <dbReference type="RuleBase" id="RU003357"/>
    </source>
</evidence>
<evidence type="ECO:0000256" key="8">
    <source>
        <dbReference type="PROSITE-ProRule" id="PRU01360"/>
    </source>
</evidence>
<dbReference type="GO" id="GO:0015344">
    <property type="term" value="F:siderophore uptake transmembrane transporter activity"/>
    <property type="evidence" value="ECO:0007669"/>
    <property type="project" value="TreeGrafter"/>
</dbReference>
<dbReference type="OrthoDB" id="99480at2"/>
<feature type="signal peptide" evidence="10">
    <location>
        <begin position="1"/>
        <end position="19"/>
    </location>
</feature>
<protein>
    <submittedName>
        <fullName evidence="13">TonB-dependent receptor</fullName>
    </submittedName>
</protein>
<dbReference type="InterPro" id="IPR039426">
    <property type="entry name" value="TonB-dep_rcpt-like"/>
</dbReference>
<keyword evidence="5 9" id="KW-0798">TonB box</keyword>